<feature type="compositionally biased region" description="Polar residues" evidence="1">
    <location>
        <begin position="224"/>
        <end position="251"/>
    </location>
</feature>
<gene>
    <name evidence="2" type="ORF">ACJMK2_028714</name>
</gene>
<reference evidence="2 3" key="1">
    <citation type="submission" date="2024-11" db="EMBL/GenBank/DDBJ databases">
        <title>Chromosome-level genome assembly of the freshwater bivalve Anodonta woodiana.</title>
        <authorList>
            <person name="Chen X."/>
        </authorList>
    </citation>
    <scope>NUCLEOTIDE SEQUENCE [LARGE SCALE GENOMIC DNA]</scope>
    <source>
        <strain evidence="2">MN2024</strain>
        <tissue evidence="2">Gills</tissue>
    </source>
</reference>
<evidence type="ECO:0000313" key="3">
    <source>
        <dbReference type="Proteomes" id="UP001634394"/>
    </source>
</evidence>
<comment type="caution">
    <text evidence="2">The sequence shown here is derived from an EMBL/GenBank/DDBJ whole genome shotgun (WGS) entry which is preliminary data.</text>
</comment>
<feature type="region of interest" description="Disordered" evidence="1">
    <location>
        <begin position="211"/>
        <end position="327"/>
    </location>
</feature>
<proteinExistence type="predicted"/>
<protein>
    <submittedName>
        <fullName evidence="2">Uncharacterized protein</fullName>
    </submittedName>
</protein>
<dbReference type="AlphaFoldDB" id="A0ABD3X9Q6"/>
<accession>A0ABD3X9Q6</accession>
<evidence type="ECO:0000256" key="1">
    <source>
        <dbReference type="SAM" id="MobiDB-lite"/>
    </source>
</evidence>
<feature type="compositionally biased region" description="Basic and acidic residues" evidence="1">
    <location>
        <begin position="269"/>
        <end position="288"/>
    </location>
</feature>
<keyword evidence="3" id="KW-1185">Reference proteome</keyword>
<evidence type="ECO:0000313" key="2">
    <source>
        <dbReference type="EMBL" id="KAL3882361.1"/>
    </source>
</evidence>
<organism evidence="2 3">
    <name type="scientific">Sinanodonta woodiana</name>
    <name type="common">Chinese pond mussel</name>
    <name type="synonym">Anodonta woodiana</name>
    <dbReference type="NCBI Taxonomy" id="1069815"/>
    <lineage>
        <taxon>Eukaryota</taxon>
        <taxon>Metazoa</taxon>
        <taxon>Spiralia</taxon>
        <taxon>Lophotrochozoa</taxon>
        <taxon>Mollusca</taxon>
        <taxon>Bivalvia</taxon>
        <taxon>Autobranchia</taxon>
        <taxon>Heteroconchia</taxon>
        <taxon>Palaeoheterodonta</taxon>
        <taxon>Unionida</taxon>
        <taxon>Unionoidea</taxon>
        <taxon>Unionidae</taxon>
        <taxon>Unioninae</taxon>
        <taxon>Sinanodonta</taxon>
    </lineage>
</organism>
<dbReference type="EMBL" id="JBJQND010000003">
    <property type="protein sequence ID" value="KAL3882361.1"/>
    <property type="molecule type" value="Genomic_DNA"/>
</dbReference>
<name>A0ABD3X9Q6_SINWO</name>
<sequence>MAMSNVKRKTDANGIEASKTFAPITTKMTAEIGHAIRRQRDTAGVNYWKNSSKGCAPTNTNDRRPSYNKLNHINLAFPGVFLPSLADKAAVSSKKKDSMYLSSGLNSSTQHLMNTNCGKSNDKNGSSTAKKAFVTDLTCLQLADTLFSSTHPTIAGFLNFPPSFMRYMDAYDVNVQPQTEIQPDTNGQHNRSDTRYGAMPAPALAISRQRSKTMTHFSSEDIDSPNSVSPTGQNVVTQMCSSDTSSDTNATKAARPQKSILKTSLPKPAFKDDSDKESVDSKTYRDILMKSTRHPSRRNSNYSFSSPPGLLSLNETYPRKMSRKPDRPLTGITIKEHFDNGRKSRVRFSVSHDVWEYTPSEPVCT</sequence>
<dbReference type="Proteomes" id="UP001634394">
    <property type="component" value="Unassembled WGS sequence"/>
</dbReference>